<dbReference type="InterPro" id="IPR036291">
    <property type="entry name" value="NAD(P)-bd_dom_sf"/>
</dbReference>
<comment type="caution">
    <text evidence="4">The sequence shown here is derived from an EMBL/GenBank/DDBJ whole genome shotgun (WGS) entry which is preliminary data.</text>
</comment>
<reference evidence="4" key="1">
    <citation type="journal article" date="2014" name="Int. J. Syst. Evol. Microbiol.">
        <title>Complete genome sequence of Corynebacterium casei LMG S-19264T (=DSM 44701T), isolated from a smear-ripened cheese.</title>
        <authorList>
            <consortium name="US DOE Joint Genome Institute (JGI-PGF)"/>
            <person name="Walter F."/>
            <person name="Albersmeier A."/>
            <person name="Kalinowski J."/>
            <person name="Ruckert C."/>
        </authorList>
    </citation>
    <scope>NUCLEOTIDE SEQUENCE</scope>
    <source>
        <strain evidence="4">JCM 4059</strain>
    </source>
</reference>
<dbReference type="InterPro" id="IPR011032">
    <property type="entry name" value="GroES-like_sf"/>
</dbReference>
<dbReference type="GO" id="GO:0070402">
    <property type="term" value="F:NADPH binding"/>
    <property type="evidence" value="ECO:0007669"/>
    <property type="project" value="TreeGrafter"/>
</dbReference>
<dbReference type="InterPro" id="IPR013149">
    <property type="entry name" value="ADH-like_C"/>
</dbReference>
<evidence type="ECO:0000256" key="1">
    <source>
        <dbReference type="ARBA" id="ARBA00022857"/>
    </source>
</evidence>
<proteinExistence type="predicted"/>
<organism evidence="4 5">
    <name type="scientific">Streptomyces mashuensis</name>
    <dbReference type="NCBI Taxonomy" id="33904"/>
    <lineage>
        <taxon>Bacteria</taxon>
        <taxon>Bacillati</taxon>
        <taxon>Actinomycetota</taxon>
        <taxon>Actinomycetes</taxon>
        <taxon>Kitasatosporales</taxon>
        <taxon>Streptomycetaceae</taxon>
        <taxon>Streptomyces</taxon>
    </lineage>
</organism>
<dbReference type="RefSeq" id="WP_190129099.1">
    <property type="nucleotide sequence ID" value="NZ_BNBD01000003.1"/>
</dbReference>
<name>A0A919B0Z0_9ACTN</name>
<dbReference type="Proteomes" id="UP000638313">
    <property type="component" value="Unassembled WGS sequence"/>
</dbReference>
<keyword evidence="2" id="KW-0560">Oxidoreductase</keyword>
<dbReference type="InterPro" id="IPR020843">
    <property type="entry name" value="ER"/>
</dbReference>
<feature type="domain" description="Enoyl reductase (ER)" evidence="3">
    <location>
        <begin position="10"/>
        <end position="317"/>
    </location>
</feature>
<dbReference type="SMART" id="SM00829">
    <property type="entry name" value="PKS_ER"/>
    <property type="match status" value="1"/>
</dbReference>
<keyword evidence="1" id="KW-0521">NADP</keyword>
<evidence type="ECO:0000313" key="5">
    <source>
        <dbReference type="Proteomes" id="UP000638313"/>
    </source>
</evidence>
<sequence>MRAIVVERPGDLGALRLADVPEPTPVLGHELVTVTRAGVNFADISMRENGHLLPVEYPFIPGCELVGIAPDGRRVVALVSSGAYAEKALVPSNLTWDVPDYITDDQACALALWGQSAWHMLFTRLQVKLGETILIPAAAGGLGSLALQLALGGGRKVIALENGEHRKRIVRDLGAHAVVDTSTTDDLTERILDAAGGPVDAAMAVAGSPTLMPTLEALAPLGRMTVFGCGARKEEPRLLNALVSGSRTVSGFWLPNLFSDPKHPYPLMASMEQLFRDTKDGRIKPIIGVVHSLESAVWAHMAVEEGRTCRTAGKIMLDPTEGVQHATRPADQPFVGW</sequence>
<evidence type="ECO:0000256" key="2">
    <source>
        <dbReference type="ARBA" id="ARBA00023002"/>
    </source>
</evidence>
<dbReference type="PANTHER" id="PTHR48106">
    <property type="entry name" value="QUINONE OXIDOREDUCTASE PIG3-RELATED"/>
    <property type="match status" value="1"/>
</dbReference>
<dbReference type="Gene3D" id="3.90.180.10">
    <property type="entry name" value="Medium-chain alcohol dehydrogenases, catalytic domain"/>
    <property type="match status" value="1"/>
</dbReference>
<evidence type="ECO:0000313" key="4">
    <source>
        <dbReference type="EMBL" id="GHF38542.1"/>
    </source>
</evidence>
<protein>
    <submittedName>
        <fullName evidence="4">NADPH:quinone reductase</fullName>
    </submittedName>
</protein>
<accession>A0A919B0Z0</accession>
<dbReference type="SUPFAM" id="SSF50129">
    <property type="entry name" value="GroES-like"/>
    <property type="match status" value="1"/>
</dbReference>
<reference evidence="4" key="2">
    <citation type="submission" date="2020-09" db="EMBL/GenBank/DDBJ databases">
        <authorList>
            <person name="Sun Q."/>
            <person name="Ohkuma M."/>
        </authorList>
    </citation>
    <scope>NUCLEOTIDE SEQUENCE</scope>
    <source>
        <strain evidence="4">JCM 4059</strain>
    </source>
</reference>
<dbReference type="SUPFAM" id="SSF51735">
    <property type="entry name" value="NAD(P)-binding Rossmann-fold domains"/>
    <property type="match status" value="1"/>
</dbReference>
<dbReference type="Pfam" id="PF00107">
    <property type="entry name" value="ADH_zinc_N"/>
    <property type="match status" value="1"/>
</dbReference>
<dbReference type="AlphaFoldDB" id="A0A919B0Z0"/>
<keyword evidence="5" id="KW-1185">Reference proteome</keyword>
<dbReference type="PANTHER" id="PTHR48106:SF18">
    <property type="entry name" value="QUINONE OXIDOREDUCTASE PIG3"/>
    <property type="match status" value="1"/>
</dbReference>
<dbReference type="EMBL" id="BNBD01000003">
    <property type="protein sequence ID" value="GHF38542.1"/>
    <property type="molecule type" value="Genomic_DNA"/>
</dbReference>
<dbReference type="Gene3D" id="3.40.50.720">
    <property type="entry name" value="NAD(P)-binding Rossmann-like Domain"/>
    <property type="match status" value="1"/>
</dbReference>
<evidence type="ECO:0000259" key="3">
    <source>
        <dbReference type="SMART" id="SM00829"/>
    </source>
</evidence>
<gene>
    <name evidence="4" type="primary">qor</name>
    <name evidence="4" type="ORF">GCM10010218_19610</name>
</gene>
<dbReference type="GO" id="GO:0016651">
    <property type="term" value="F:oxidoreductase activity, acting on NAD(P)H"/>
    <property type="evidence" value="ECO:0007669"/>
    <property type="project" value="TreeGrafter"/>
</dbReference>